<dbReference type="Gene3D" id="2.40.420.20">
    <property type="match status" value="1"/>
</dbReference>
<dbReference type="RefSeq" id="WP_012662609.1">
    <property type="nucleotide sequence ID" value="NC_012108.1"/>
</dbReference>
<gene>
    <name evidence="3" type="ordered locus">HRM2_02380</name>
</gene>
<keyword evidence="4" id="KW-1185">Reference proteome</keyword>
<dbReference type="AlphaFoldDB" id="C0QFG4"/>
<organism evidence="3 4">
    <name type="scientific">Desulforapulum autotrophicum (strain ATCC 43914 / DSM 3382 / VKM B-1955 / HRM2)</name>
    <name type="common">Desulfobacterium autotrophicum</name>
    <dbReference type="NCBI Taxonomy" id="177437"/>
    <lineage>
        <taxon>Bacteria</taxon>
        <taxon>Pseudomonadati</taxon>
        <taxon>Thermodesulfobacteriota</taxon>
        <taxon>Desulfobacteria</taxon>
        <taxon>Desulfobacterales</taxon>
        <taxon>Desulfobacteraceae</taxon>
        <taxon>Desulforapulum</taxon>
    </lineage>
</organism>
<dbReference type="Gene3D" id="2.40.30.170">
    <property type="match status" value="1"/>
</dbReference>
<keyword evidence="2" id="KW-1133">Transmembrane helix</keyword>
<evidence type="ECO:0000256" key="2">
    <source>
        <dbReference type="SAM" id="Phobius"/>
    </source>
</evidence>
<dbReference type="NCBIfam" id="TIGR01730">
    <property type="entry name" value="RND_mfp"/>
    <property type="match status" value="1"/>
</dbReference>
<evidence type="ECO:0000256" key="1">
    <source>
        <dbReference type="ARBA" id="ARBA00009477"/>
    </source>
</evidence>
<evidence type="ECO:0000313" key="4">
    <source>
        <dbReference type="Proteomes" id="UP000000442"/>
    </source>
</evidence>
<comment type="similarity">
    <text evidence="1">Belongs to the membrane fusion protein (MFP) (TC 8.A.1) family.</text>
</comment>
<dbReference type="SUPFAM" id="SSF111369">
    <property type="entry name" value="HlyD-like secretion proteins"/>
    <property type="match status" value="1"/>
</dbReference>
<dbReference type="Proteomes" id="UP000000442">
    <property type="component" value="Chromosome"/>
</dbReference>
<dbReference type="GO" id="GO:1990281">
    <property type="term" value="C:efflux pump complex"/>
    <property type="evidence" value="ECO:0007669"/>
    <property type="project" value="TreeGrafter"/>
</dbReference>
<dbReference type="KEGG" id="dat:HRM2_02380"/>
<proteinExistence type="inferred from homology"/>
<name>C0QFG4_DESAH</name>
<dbReference type="Gene3D" id="1.10.287.470">
    <property type="entry name" value="Helix hairpin bin"/>
    <property type="match status" value="1"/>
</dbReference>
<evidence type="ECO:0000313" key="3">
    <source>
        <dbReference type="EMBL" id="ACN13360.1"/>
    </source>
</evidence>
<sequence>MRTTGQSTKTPWTVKAIKIVLPLFILSAGIAIGVFLYQTKPAAKRGAPPAKVPLVEVTTAVLSDHGVVISALGAVTASRELALKSRVSGFVLTTSDRFVPGGIFKKGEILLRLDPRDFELALKKKKALVLKTEAELNLERGRQAVAKAELRLMERSSGKRVNEPGLALRKPQLAQVQADLETVKVDVEQAMVDLERTVIRAPFNCMIMDKQVEQGSQVTAQESLAVLAGTDAYWVTATIAMDQLQWIRFPGPGTDKGSLVQVFTRDNQRYQGEVFRLLGDVADKSRLARVLVSIKDPLGQNLKRTSPLLINAYVTLAIQGQTINNTIALPRRCARDGNTVWIARDRRLVVAPLDIMWKNEKTLFVRSGVKAGDKIIVSELSSAVNGMAIRVEESDSNGN</sequence>
<reference evidence="3 4" key="1">
    <citation type="journal article" date="2009" name="Environ. Microbiol.">
        <title>Genome sequence of Desulfobacterium autotrophicum HRM2, a marine sulfate reducer oxidizing organic carbon completely to carbon dioxide.</title>
        <authorList>
            <person name="Strittmatter A.W."/>
            <person name="Liesegang H."/>
            <person name="Rabus R."/>
            <person name="Decker I."/>
            <person name="Amann J."/>
            <person name="Andres S."/>
            <person name="Henne A."/>
            <person name="Fricke W.F."/>
            <person name="Martinez-Arias R."/>
            <person name="Bartels D."/>
            <person name="Goesmann A."/>
            <person name="Krause L."/>
            <person name="Puehler A."/>
            <person name="Klenk H.P."/>
            <person name="Richter M."/>
            <person name="Schuler M."/>
            <person name="Gloeckner F.O."/>
            <person name="Meyerdierks A."/>
            <person name="Gottschalk G."/>
            <person name="Amann R."/>
        </authorList>
    </citation>
    <scope>NUCLEOTIDE SEQUENCE [LARGE SCALE GENOMIC DNA]</scope>
    <source>
        <strain evidence="4">ATCC 43914 / DSM 3382 / HRM2</strain>
    </source>
</reference>
<dbReference type="PANTHER" id="PTHR30469">
    <property type="entry name" value="MULTIDRUG RESISTANCE PROTEIN MDTA"/>
    <property type="match status" value="1"/>
</dbReference>
<dbReference type="HOGENOM" id="CLU_018816_18_2_7"/>
<dbReference type="STRING" id="177437.HRM2_02380"/>
<protein>
    <submittedName>
        <fullName evidence="3">Membrane-fusion protein</fullName>
    </submittedName>
</protein>
<dbReference type="EMBL" id="CP001087">
    <property type="protein sequence ID" value="ACN13360.1"/>
    <property type="molecule type" value="Genomic_DNA"/>
</dbReference>
<dbReference type="Gene3D" id="2.40.50.100">
    <property type="match status" value="1"/>
</dbReference>
<keyword evidence="2" id="KW-0812">Transmembrane</keyword>
<dbReference type="InterPro" id="IPR006143">
    <property type="entry name" value="RND_pump_MFP"/>
</dbReference>
<accession>C0QFG4</accession>
<dbReference type="eggNOG" id="COG0845">
    <property type="taxonomic scope" value="Bacteria"/>
</dbReference>
<dbReference type="PANTHER" id="PTHR30469:SF12">
    <property type="entry name" value="MULTIDRUG RESISTANCE PROTEIN MDTA"/>
    <property type="match status" value="1"/>
</dbReference>
<feature type="transmembrane region" description="Helical" evidence="2">
    <location>
        <begin position="16"/>
        <end position="37"/>
    </location>
</feature>
<dbReference type="GO" id="GO:0015562">
    <property type="term" value="F:efflux transmembrane transporter activity"/>
    <property type="evidence" value="ECO:0007669"/>
    <property type="project" value="TreeGrafter"/>
</dbReference>
<keyword evidence="2" id="KW-0472">Membrane</keyword>